<dbReference type="OrthoDB" id="3199516at2759"/>
<feature type="region of interest" description="Disordered" evidence="1">
    <location>
        <begin position="424"/>
        <end position="444"/>
    </location>
</feature>
<feature type="region of interest" description="Disordered" evidence="1">
    <location>
        <begin position="745"/>
        <end position="811"/>
    </location>
</feature>
<reference evidence="3 4" key="1">
    <citation type="submission" date="2019-09" db="EMBL/GenBank/DDBJ databases">
        <title>Draft genome of the ectomycorrhizal ascomycete Sphaerosporella brunnea.</title>
        <authorList>
            <consortium name="DOE Joint Genome Institute"/>
            <person name="Benucci G.M."/>
            <person name="Marozzi G."/>
            <person name="Antonielli L."/>
            <person name="Sanchez S."/>
            <person name="Marco P."/>
            <person name="Wang X."/>
            <person name="Falini L.B."/>
            <person name="Barry K."/>
            <person name="Haridas S."/>
            <person name="Lipzen A."/>
            <person name="Labutti K."/>
            <person name="Grigoriev I.V."/>
            <person name="Murat C."/>
            <person name="Martin F."/>
            <person name="Albertini E."/>
            <person name="Donnini D."/>
            <person name="Bonito G."/>
        </authorList>
    </citation>
    <scope>NUCLEOTIDE SEQUENCE [LARGE SCALE GENOMIC DNA]</scope>
    <source>
        <strain evidence="3 4">Sb_GMNB300</strain>
    </source>
</reference>
<evidence type="ECO:0000256" key="1">
    <source>
        <dbReference type="SAM" id="MobiDB-lite"/>
    </source>
</evidence>
<keyword evidence="4" id="KW-1185">Reference proteome</keyword>
<protein>
    <recommendedName>
        <fullName evidence="2">F-box domain-containing protein</fullName>
    </recommendedName>
</protein>
<dbReference type="AlphaFoldDB" id="A0A5J5EQK6"/>
<evidence type="ECO:0000313" key="3">
    <source>
        <dbReference type="EMBL" id="KAA8899622.1"/>
    </source>
</evidence>
<comment type="caution">
    <text evidence="3">The sequence shown here is derived from an EMBL/GenBank/DDBJ whole genome shotgun (WGS) entry which is preliminary data.</text>
</comment>
<evidence type="ECO:0000259" key="2">
    <source>
        <dbReference type="PROSITE" id="PS50181"/>
    </source>
</evidence>
<feature type="domain" description="F-box" evidence="2">
    <location>
        <begin position="72"/>
        <end position="125"/>
    </location>
</feature>
<dbReference type="InterPro" id="IPR001810">
    <property type="entry name" value="F-box_dom"/>
</dbReference>
<feature type="compositionally biased region" description="Polar residues" evidence="1">
    <location>
        <begin position="47"/>
        <end position="58"/>
    </location>
</feature>
<feature type="region of interest" description="Disordered" evidence="1">
    <location>
        <begin position="46"/>
        <end position="68"/>
    </location>
</feature>
<dbReference type="PROSITE" id="PS50181">
    <property type="entry name" value="FBOX"/>
    <property type="match status" value="1"/>
</dbReference>
<name>A0A5J5EQK6_9PEZI</name>
<feature type="compositionally biased region" description="Low complexity" evidence="1">
    <location>
        <begin position="530"/>
        <end position="539"/>
    </location>
</feature>
<dbReference type="Proteomes" id="UP000326924">
    <property type="component" value="Unassembled WGS sequence"/>
</dbReference>
<organism evidence="3 4">
    <name type="scientific">Sphaerosporella brunnea</name>
    <dbReference type="NCBI Taxonomy" id="1250544"/>
    <lineage>
        <taxon>Eukaryota</taxon>
        <taxon>Fungi</taxon>
        <taxon>Dikarya</taxon>
        <taxon>Ascomycota</taxon>
        <taxon>Pezizomycotina</taxon>
        <taxon>Pezizomycetes</taxon>
        <taxon>Pezizales</taxon>
        <taxon>Pyronemataceae</taxon>
        <taxon>Sphaerosporella</taxon>
    </lineage>
</organism>
<feature type="compositionally biased region" description="Basic residues" evidence="1">
    <location>
        <begin position="541"/>
        <end position="554"/>
    </location>
</feature>
<proteinExistence type="predicted"/>
<dbReference type="InParanoid" id="A0A5J5EQK6"/>
<feature type="region of interest" description="Disordered" evidence="1">
    <location>
        <begin position="526"/>
        <end position="557"/>
    </location>
</feature>
<feature type="compositionally biased region" description="Low complexity" evidence="1">
    <location>
        <begin position="424"/>
        <end position="433"/>
    </location>
</feature>
<sequence>MSAADLTSVTFGDVYPHHDDASDDAPGEETTLGLQRLSLLGGAKASSALSKEGSSTTPLPMPKLEGNNRRRPLNLIELPIDVLKDIVKEVTHTNDLTNLCLTCRCLHSLAVGQIYSRFDIVWPDAAATGDRVGVDALTHGLATLTNVTRRGNDHARWVKKFSLGNGPPEWVNEYNINKEGGKMLGTLVNLAITRMESLETFSWDMPTGILRDVFMTLHDLNGKLKNVHVRFHDNRETTPPSSQDPSRRVETPTFKGFKGLRSLSVLDIDERQYVEEMSHAIEESADKLKELRVGLAEHISQDRWVRDWEELELASTHSTSEKRGGVLGLLFGRTVNLEEGRRRRCSHRPETLGTEIANAAVETAEAVVVASGATVVPVNMTDGSDDANTAADSQVTLPAGNINVETEDAALSLDGSFVEVPSPTITSTSSAPPVLTSPNPPTIPGQVPVSETKTLKTNELEAESKASRQLKLETLALERVPISVSILVNTKAIDWTVLSNLTIVNCFNHDRLFKALRRKFSPYPAPTQNSLSLPSSPLPGKHSHLHNSSSHRAKSLVQPVPSAGDYKIRLKKLHTDCITPVLIAFIRDTLPPNSLEILFLQETNHDSTVTMENIYRGAIRRHKGSLKKLLVESKHQDDLPPGTPLKWTFSMEHLAFISSGKMPNLRELGMSLEYQHFHYFLTRLPHMPQLRSLYLTRIRDPPHISTQVPKELANQILNTVILRPEIELCYVGILNKCYEILEGRSDDREPGDSENNAPATGSVPPIVEPQDSEDEEESDGDDEDDDDDDMMDDDDVGDDGESDAGHGDEERLKSGIRLREILFYDDKVEIFRARNSGL</sequence>
<accession>A0A5J5EQK6</accession>
<feature type="compositionally biased region" description="Acidic residues" evidence="1">
    <location>
        <begin position="770"/>
        <end position="802"/>
    </location>
</feature>
<gene>
    <name evidence="3" type="ORF">FN846DRAFT_960138</name>
</gene>
<dbReference type="EMBL" id="VXIS01000164">
    <property type="protein sequence ID" value="KAA8899622.1"/>
    <property type="molecule type" value="Genomic_DNA"/>
</dbReference>
<evidence type="ECO:0000313" key="4">
    <source>
        <dbReference type="Proteomes" id="UP000326924"/>
    </source>
</evidence>